<feature type="transmembrane region" description="Helical" evidence="10">
    <location>
        <begin position="188"/>
        <end position="209"/>
    </location>
</feature>
<accession>A0A5E4YZN8</accession>
<dbReference type="InterPro" id="IPR011527">
    <property type="entry name" value="ABC1_TM_dom"/>
</dbReference>
<dbReference type="PROSITE" id="PS50893">
    <property type="entry name" value="ABC_TRANSPORTER_2"/>
    <property type="match status" value="1"/>
</dbReference>
<evidence type="ECO:0000256" key="5">
    <source>
        <dbReference type="ARBA" id="ARBA00022692"/>
    </source>
</evidence>
<keyword evidence="9 10" id="KW-0472">Membrane</keyword>
<dbReference type="PROSITE" id="PS50929">
    <property type="entry name" value="ABC_TM1F"/>
    <property type="match status" value="1"/>
</dbReference>
<keyword evidence="4" id="KW-0997">Cell inner membrane</keyword>
<dbReference type="Pfam" id="PF06472">
    <property type="entry name" value="ABC_membrane_2"/>
    <property type="match status" value="1"/>
</dbReference>
<dbReference type="SUPFAM" id="SSF52540">
    <property type="entry name" value="P-loop containing nucleoside triphosphate hydrolases"/>
    <property type="match status" value="1"/>
</dbReference>
<dbReference type="GO" id="GO:0005524">
    <property type="term" value="F:ATP binding"/>
    <property type="evidence" value="ECO:0007669"/>
    <property type="project" value="UniProtKB-KW"/>
</dbReference>
<proteinExistence type="predicted"/>
<feature type="transmembrane region" description="Helical" evidence="10">
    <location>
        <begin position="229"/>
        <end position="249"/>
    </location>
</feature>
<keyword evidence="14" id="KW-1185">Reference proteome</keyword>
<name>A0A5E4YZN8_9BURK</name>
<organism evidence="13 14">
    <name type="scientific">Pandoraea terrae</name>
    <dbReference type="NCBI Taxonomy" id="1537710"/>
    <lineage>
        <taxon>Bacteria</taxon>
        <taxon>Pseudomonadati</taxon>
        <taxon>Pseudomonadota</taxon>
        <taxon>Betaproteobacteria</taxon>
        <taxon>Burkholderiales</taxon>
        <taxon>Burkholderiaceae</taxon>
        <taxon>Pandoraea</taxon>
    </lineage>
</organism>
<keyword evidence="8 10" id="KW-1133">Transmembrane helix</keyword>
<evidence type="ECO:0000256" key="7">
    <source>
        <dbReference type="ARBA" id="ARBA00022840"/>
    </source>
</evidence>
<evidence type="ECO:0000313" key="14">
    <source>
        <dbReference type="Proteomes" id="UP000414233"/>
    </source>
</evidence>
<dbReference type="InterPro" id="IPR050835">
    <property type="entry name" value="ABC_transporter_sub-D"/>
</dbReference>
<dbReference type="Pfam" id="PF00005">
    <property type="entry name" value="ABC_tran"/>
    <property type="match status" value="1"/>
</dbReference>
<evidence type="ECO:0000259" key="11">
    <source>
        <dbReference type="PROSITE" id="PS50893"/>
    </source>
</evidence>
<evidence type="ECO:0000256" key="9">
    <source>
        <dbReference type="ARBA" id="ARBA00023136"/>
    </source>
</evidence>
<keyword evidence="5 10" id="KW-0812">Transmembrane</keyword>
<feature type="domain" description="ABC transmembrane type-1" evidence="12">
    <location>
        <begin position="75"/>
        <end position="373"/>
    </location>
</feature>
<dbReference type="AlphaFoldDB" id="A0A5E4YZN8"/>
<feature type="transmembrane region" description="Helical" evidence="10">
    <location>
        <begin position="73"/>
        <end position="94"/>
    </location>
</feature>
<protein>
    <submittedName>
        <fullName evidence="13">Vitamin B12 transport ATP-binding protein BacA</fullName>
    </submittedName>
</protein>
<dbReference type="InterPro" id="IPR003593">
    <property type="entry name" value="AAA+_ATPase"/>
</dbReference>
<dbReference type="PANTHER" id="PTHR11384:SF59">
    <property type="entry name" value="LYSOSOMAL COBALAMIN TRANSPORTER ABCD4"/>
    <property type="match status" value="1"/>
</dbReference>
<keyword evidence="3" id="KW-1003">Cell membrane</keyword>
<evidence type="ECO:0000256" key="4">
    <source>
        <dbReference type="ARBA" id="ARBA00022519"/>
    </source>
</evidence>
<evidence type="ECO:0000313" key="13">
    <source>
        <dbReference type="EMBL" id="VVE53540.1"/>
    </source>
</evidence>
<dbReference type="InterPro" id="IPR036640">
    <property type="entry name" value="ABC1_TM_sf"/>
</dbReference>
<dbReference type="SMART" id="SM00382">
    <property type="entry name" value="AAA"/>
    <property type="match status" value="1"/>
</dbReference>
<feature type="transmembrane region" description="Helical" evidence="10">
    <location>
        <begin position="114"/>
        <end position="134"/>
    </location>
</feature>
<evidence type="ECO:0000256" key="1">
    <source>
        <dbReference type="ARBA" id="ARBA00004651"/>
    </source>
</evidence>
<dbReference type="InterPro" id="IPR003439">
    <property type="entry name" value="ABC_transporter-like_ATP-bd"/>
</dbReference>
<dbReference type="GO" id="GO:0016887">
    <property type="term" value="F:ATP hydrolysis activity"/>
    <property type="evidence" value="ECO:0007669"/>
    <property type="project" value="InterPro"/>
</dbReference>
<evidence type="ECO:0000256" key="8">
    <source>
        <dbReference type="ARBA" id="ARBA00022989"/>
    </source>
</evidence>
<gene>
    <name evidence="13" type="primary">bacA</name>
    <name evidence="13" type="ORF">PTE30175_04760</name>
</gene>
<dbReference type="GO" id="GO:0140359">
    <property type="term" value="F:ABC-type transporter activity"/>
    <property type="evidence" value="ECO:0007669"/>
    <property type="project" value="InterPro"/>
</dbReference>
<dbReference type="Gene3D" id="3.40.50.300">
    <property type="entry name" value="P-loop containing nucleotide triphosphate hydrolases"/>
    <property type="match status" value="1"/>
</dbReference>
<feature type="domain" description="ABC transporter" evidence="11">
    <location>
        <begin position="405"/>
        <end position="614"/>
    </location>
</feature>
<evidence type="ECO:0000256" key="2">
    <source>
        <dbReference type="ARBA" id="ARBA00022448"/>
    </source>
</evidence>
<keyword evidence="6" id="KW-0547">Nucleotide-binding</keyword>
<dbReference type="CDD" id="cd03223">
    <property type="entry name" value="ABCD_peroxisomal_ALDP"/>
    <property type="match status" value="1"/>
</dbReference>
<dbReference type="SUPFAM" id="SSF90123">
    <property type="entry name" value="ABC transporter transmembrane region"/>
    <property type="match status" value="1"/>
</dbReference>
<evidence type="ECO:0000256" key="10">
    <source>
        <dbReference type="SAM" id="Phobius"/>
    </source>
</evidence>
<dbReference type="GO" id="GO:0005886">
    <property type="term" value="C:plasma membrane"/>
    <property type="evidence" value="ECO:0007669"/>
    <property type="project" value="UniProtKB-SubCell"/>
</dbReference>
<evidence type="ECO:0000256" key="6">
    <source>
        <dbReference type="ARBA" id="ARBA00022741"/>
    </source>
</evidence>
<keyword evidence="2" id="KW-0813">Transport</keyword>
<evidence type="ECO:0000256" key="3">
    <source>
        <dbReference type="ARBA" id="ARBA00022475"/>
    </source>
</evidence>
<dbReference type="InterPro" id="IPR027417">
    <property type="entry name" value="P-loop_NTPase"/>
</dbReference>
<sequence length="614" mass="69174">MQRSIAAPVQRIVAPLSREHRGHGSQCAVKSAPRPFAGLPVVSKHTMARSYPTTWQLIRPYWVSEQRWQGRGLLALVIALNLGIVFINVRINAWNTNFYNALENRNWPVFKSSIIEFTILAFTFVFLATFRIYFRQMLEIKWRQWLTDVNLRKWFARRAYYRIERDHLADNPDQRISEDLRSLTSTSLALSVDLLSTFVTLLSFVTILWTLSGAVSFTLDGMGVTIPGYMVWVAAVYAIVGSFIIFRVGRPLVGLSYRQQQVEADFRFLLVRLRESAEQVALYRGEDAERHRLWGAFDMVRENWWNIMRYTKRLMLSNSVYTQAAIIFPLVAAAPRYFAGAFTFGVLMRVTDAFGQVSEAFSWFINSFATLAEWKATVNRLREFTRVVEAPPVDGGIVRETGHALATNNLRLSLPDGAPLSSVGSMIIPAGARWLIRGPSGCGKSTLLRAMAGLWPFGSGRIRVPADARLLFLPQQSYLPIGSLKMALAYPSEPEAFDDAACLDVLDAVRLAPYASQLHTEAHWARRLSGGEQQRLAAARALLQQPDYLFLDEATSALDTETEQHIYETLRDRLPRSTIVSVAHRETLAAFHDHTVTLGKTAIADEADLVAVPN</sequence>
<evidence type="ECO:0000259" key="12">
    <source>
        <dbReference type="PROSITE" id="PS50929"/>
    </source>
</evidence>
<comment type="subcellular location">
    <subcellularLocation>
        <location evidence="1">Cell membrane</location>
        <topology evidence="1">Multi-pass membrane protein</topology>
    </subcellularLocation>
</comment>
<keyword evidence="7 13" id="KW-0067">ATP-binding</keyword>
<dbReference type="EMBL" id="CABPRZ010000028">
    <property type="protein sequence ID" value="VVE53540.1"/>
    <property type="molecule type" value="Genomic_DNA"/>
</dbReference>
<dbReference type="Proteomes" id="UP000414233">
    <property type="component" value="Unassembled WGS sequence"/>
</dbReference>
<dbReference type="PANTHER" id="PTHR11384">
    <property type="entry name" value="ATP-BINDING CASSETTE, SUB-FAMILY D MEMBER"/>
    <property type="match status" value="1"/>
</dbReference>
<reference evidence="13 14" key="1">
    <citation type="submission" date="2019-08" db="EMBL/GenBank/DDBJ databases">
        <authorList>
            <person name="Peeters C."/>
        </authorList>
    </citation>
    <scope>NUCLEOTIDE SEQUENCE [LARGE SCALE GENOMIC DNA]</scope>
    <source>
        <strain evidence="13 14">LMG 30175</strain>
    </source>
</reference>
<dbReference type="Gene3D" id="1.20.1560.10">
    <property type="entry name" value="ABC transporter type 1, transmembrane domain"/>
    <property type="match status" value="1"/>
</dbReference>